<feature type="region of interest" description="Disordered" evidence="1">
    <location>
        <begin position="47"/>
        <end position="83"/>
    </location>
</feature>
<dbReference type="OrthoDB" id="848456at2759"/>
<dbReference type="AlphaFoldDB" id="A0A922EPW0"/>
<gene>
    <name evidence="2" type="ORF">I3842_07G202300</name>
</gene>
<evidence type="ECO:0000256" key="1">
    <source>
        <dbReference type="SAM" id="MobiDB-lite"/>
    </source>
</evidence>
<name>A0A922EPW0_CARIL</name>
<comment type="caution">
    <text evidence="2">The sequence shown here is derived from an EMBL/GenBank/DDBJ whole genome shotgun (WGS) entry which is preliminary data.</text>
</comment>
<evidence type="ECO:0000313" key="3">
    <source>
        <dbReference type="Proteomes" id="UP000811246"/>
    </source>
</evidence>
<feature type="compositionally biased region" description="Basic residues" evidence="1">
    <location>
        <begin position="70"/>
        <end position="79"/>
    </location>
</feature>
<dbReference type="PANTHER" id="PTHR35162:SF2">
    <property type="entry name" value="OS08G0516600 PROTEIN"/>
    <property type="match status" value="1"/>
</dbReference>
<organism evidence="2 3">
    <name type="scientific">Carya illinoinensis</name>
    <name type="common">Pecan</name>
    <dbReference type="NCBI Taxonomy" id="32201"/>
    <lineage>
        <taxon>Eukaryota</taxon>
        <taxon>Viridiplantae</taxon>
        <taxon>Streptophyta</taxon>
        <taxon>Embryophyta</taxon>
        <taxon>Tracheophyta</taxon>
        <taxon>Spermatophyta</taxon>
        <taxon>Magnoliopsida</taxon>
        <taxon>eudicotyledons</taxon>
        <taxon>Gunneridae</taxon>
        <taxon>Pentapetalae</taxon>
        <taxon>rosids</taxon>
        <taxon>fabids</taxon>
        <taxon>Fagales</taxon>
        <taxon>Juglandaceae</taxon>
        <taxon>Carya</taxon>
    </lineage>
</organism>
<dbReference type="PANTHER" id="PTHR35162">
    <property type="entry name" value="OS08G0516600 PROTEIN"/>
    <property type="match status" value="1"/>
</dbReference>
<protein>
    <submittedName>
        <fullName evidence="2">Uncharacterized protein</fullName>
    </submittedName>
</protein>
<feature type="compositionally biased region" description="Basic and acidic residues" evidence="1">
    <location>
        <begin position="48"/>
        <end position="59"/>
    </location>
</feature>
<dbReference type="EMBL" id="CM031831">
    <property type="protein sequence ID" value="KAG6705941.1"/>
    <property type="molecule type" value="Genomic_DNA"/>
</dbReference>
<proteinExistence type="predicted"/>
<dbReference type="InterPro" id="IPR053115">
    <property type="entry name" value="CDK_inhibitor"/>
</dbReference>
<reference evidence="2" key="1">
    <citation type="submission" date="2021-01" db="EMBL/GenBank/DDBJ databases">
        <authorList>
            <person name="Lovell J.T."/>
            <person name="Bentley N."/>
            <person name="Bhattarai G."/>
            <person name="Jenkins J.W."/>
            <person name="Sreedasyam A."/>
            <person name="Alarcon Y."/>
            <person name="Bock C."/>
            <person name="Boston L."/>
            <person name="Carlson J."/>
            <person name="Cervantes K."/>
            <person name="Clermont K."/>
            <person name="Krom N."/>
            <person name="Kubenka K."/>
            <person name="Mamidi S."/>
            <person name="Mattison C."/>
            <person name="Monteros M."/>
            <person name="Pisani C."/>
            <person name="Plott C."/>
            <person name="Rajasekar S."/>
            <person name="Rhein H.S."/>
            <person name="Rohla C."/>
            <person name="Song M."/>
            <person name="Hilaire R.S."/>
            <person name="Shu S."/>
            <person name="Wells L."/>
            <person name="Wang X."/>
            <person name="Webber J."/>
            <person name="Heerema R.J."/>
            <person name="Klein P."/>
            <person name="Conner P."/>
            <person name="Grauke L."/>
            <person name="Grimwood J."/>
            <person name="Schmutz J."/>
            <person name="Randall J.J."/>
        </authorList>
    </citation>
    <scope>NUCLEOTIDE SEQUENCE</scope>
    <source>
        <tissue evidence="2">Leaf</tissue>
    </source>
</reference>
<dbReference type="Proteomes" id="UP000811246">
    <property type="component" value="Chromosome 7"/>
</dbReference>
<sequence length="111" mass="12614">MGLGIVEEFRPVTPIRTVPRTRSFDHAMEVVVVNPDETKELLEDEDQECHTPKSSEHTLKSPLVCPPAPKKPRMARRKMSPTPKRFFEVPHDLASIFIALDNKPSKKIRTG</sequence>
<accession>A0A922EPW0</accession>
<evidence type="ECO:0000313" key="2">
    <source>
        <dbReference type="EMBL" id="KAG6705941.1"/>
    </source>
</evidence>